<dbReference type="RefSeq" id="WP_247995908.1">
    <property type="nucleotide sequence ID" value="NZ_CP096023.1"/>
</dbReference>
<dbReference type="CDD" id="cd01127">
    <property type="entry name" value="TrwB_TraG_TraD_VirD4"/>
    <property type="match status" value="1"/>
</dbReference>
<evidence type="ECO:0000256" key="5">
    <source>
        <dbReference type="ARBA" id="ARBA00023136"/>
    </source>
</evidence>
<evidence type="ECO:0000259" key="7">
    <source>
        <dbReference type="Pfam" id="PF12696"/>
    </source>
</evidence>
<feature type="region of interest" description="Disordered" evidence="6">
    <location>
        <begin position="32"/>
        <end position="53"/>
    </location>
</feature>
<dbReference type="KEGG" id="haad:MW046_19095"/>
<feature type="region of interest" description="Disordered" evidence="6">
    <location>
        <begin position="452"/>
        <end position="491"/>
    </location>
</feature>
<keyword evidence="4" id="KW-1133">Transmembrane helix</keyword>
<keyword evidence="8" id="KW-0614">Plasmid</keyword>
<accession>A0A8U0A8F5</accession>
<evidence type="ECO:0000256" key="4">
    <source>
        <dbReference type="ARBA" id="ARBA00022989"/>
    </source>
</evidence>
<dbReference type="GO" id="GO:0003677">
    <property type="term" value="F:DNA binding"/>
    <property type="evidence" value="ECO:0007669"/>
    <property type="project" value="UniProtKB-KW"/>
</dbReference>
<evidence type="ECO:0000256" key="1">
    <source>
        <dbReference type="ARBA" id="ARBA00004651"/>
    </source>
</evidence>
<keyword evidence="8" id="KW-0238">DNA-binding</keyword>
<dbReference type="GO" id="GO:0005886">
    <property type="term" value="C:plasma membrane"/>
    <property type="evidence" value="ECO:0007669"/>
    <property type="project" value="UniProtKB-SubCell"/>
</dbReference>
<feature type="domain" description="TraD/TraG TraM recognition site" evidence="7">
    <location>
        <begin position="317"/>
        <end position="426"/>
    </location>
</feature>
<keyword evidence="5" id="KW-0472">Membrane</keyword>
<gene>
    <name evidence="8" type="ORF">MW046_19095</name>
</gene>
<dbReference type="PANTHER" id="PTHR37937">
    <property type="entry name" value="CONJUGATIVE TRANSFER: DNA TRANSPORT"/>
    <property type="match status" value="1"/>
</dbReference>
<keyword evidence="9" id="KW-1185">Reference proteome</keyword>
<evidence type="ECO:0000313" key="9">
    <source>
        <dbReference type="Proteomes" id="UP000831768"/>
    </source>
</evidence>
<keyword evidence="2" id="KW-1003">Cell membrane</keyword>
<keyword evidence="3" id="KW-0812">Transmembrane</keyword>
<evidence type="ECO:0000256" key="2">
    <source>
        <dbReference type="ARBA" id="ARBA00022475"/>
    </source>
</evidence>
<dbReference type="InterPro" id="IPR027417">
    <property type="entry name" value="P-loop_NTPase"/>
</dbReference>
<dbReference type="InterPro" id="IPR032689">
    <property type="entry name" value="TraG-D_C"/>
</dbReference>
<evidence type="ECO:0000313" key="8">
    <source>
        <dbReference type="EMBL" id="UPM45254.1"/>
    </source>
</evidence>
<sequence>MVLLLFDRLPLWMWGLCFGVALGWWLFRSRSPPQTTSGREQYEPTGMSESIRSQLTDSDIPVERIDKRDPAGPVTPSLDDDVSCMVLGQTGNGKTSFVKARLEQWDFEGAVIAHALSEASETNEFVDFFEGRGQQVVKISSRESTHRWDPLVDYGQSLRGLETLSRGLFNTRDAVETGWSDPAQSLCTCALAVTTVEEKDFAAFPDVAARSPMRLVKACEDLSISGTKTITRPLRDLGDEERTAVHSTMLNQIRPLLLSDIVDEDLPRVSLRKYLAEPEGRILVCDNIRRDRHASPFWRLFLQSAIDLSYGIDGRQQFLLDEFDKLPQIENLPGLASAGRSAGVVGMLVAQDVHQIEDRYGEMARSLWTNCPNRVAFRLGETETAELVLSGIGRHEMQRQSLSTGSDPTDQRISKTIAVQQPLVTGELMSLAVGEALIQSRDGWWLGKLEEPRTSTSMETGQPALEAGSKGGTSATDRFQRFTRRLNNDKP</sequence>
<proteinExistence type="predicted"/>
<comment type="subcellular location">
    <subcellularLocation>
        <location evidence="1">Cell membrane</location>
        <topology evidence="1">Multi-pass membrane protein</topology>
    </subcellularLocation>
</comment>
<dbReference type="Proteomes" id="UP000831768">
    <property type="component" value="Plasmid unnamed4"/>
</dbReference>
<dbReference type="AlphaFoldDB" id="A0A8U0A8F5"/>
<geneLocation type="plasmid" evidence="8 9">
    <name>unnamed4</name>
</geneLocation>
<evidence type="ECO:0000256" key="6">
    <source>
        <dbReference type="SAM" id="MobiDB-lite"/>
    </source>
</evidence>
<dbReference type="SUPFAM" id="SSF52540">
    <property type="entry name" value="P-loop containing nucleoside triphosphate hydrolases"/>
    <property type="match status" value="1"/>
</dbReference>
<dbReference type="EMBL" id="CP096023">
    <property type="protein sequence ID" value="UPM45254.1"/>
    <property type="molecule type" value="Genomic_DNA"/>
</dbReference>
<reference evidence="8" key="1">
    <citation type="submission" date="2022-04" db="EMBL/GenBank/DDBJ databases">
        <title>Halocatena sp. nov., isolated from a salt lake.</title>
        <authorList>
            <person name="Cui H.-L."/>
        </authorList>
    </citation>
    <scope>NUCLEOTIDE SEQUENCE</scope>
    <source>
        <strain evidence="8">AD-1</strain>
        <plasmid evidence="8">unnamed4</plasmid>
    </source>
</reference>
<organism evidence="8 9">
    <name type="scientific">Halocatena salina</name>
    <dbReference type="NCBI Taxonomy" id="2934340"/>
    <lineage>
        <taxon>Archaea</taxon>
        <taxon>Methanobacteriati</taxon>
        <taxon>Methanobacteriota</taxon>
        <taxon>Stenosarchaea group</taxon>
        <taxon>Halobacteria</taxon>
        <taxon>Halobacteriales</taxon>
        <taxon>Natronomonadaceae</taxon>
        <taxon>Halocatena</taxon>
    </lineage>
</organism>
<dbReference type="InterPro" id="IPR051539">
    <property type="entry name" value="T4SS-coupling_protein"/>
</dbReference>
<dbReference type="Pfam" id="PF12696">
    <property type="entry name" value="TraG-D_C"/>
    <property type="match status" value="1"/>
</dbReference>
<protein>
    <submittedName>
        <fullName evidence="8">Type IV secretion system DNA-binding domain-containing protein</fullName>
    </submittedName>
</protein>
<name>A0A8U0A8F5_9EURY</name>
<dbReference type="GeneID" id="71930200"/>
<evidence type="ECO:0000256" key="3">
    <source>
        <dbReference type="ARBA" id="ARBA00022692"/>
    </source>
</evidence>
<dbReference type="Gene3D" id="3.40.50.300">
    <property type="entry name" value="P-loop containing nucleotide triphosphate hydrolases"/>
    <property type="match status" value="1"/>
</dbReference>
<dbReference type="PANTHER" id="PTHR37937:SF1">
    <property type="entry name" value="CONJUGATIVE TRANSFER: DNA TRANSPORT"/>
    <property type="match status" value="1"/>
</dbReference>